<dbReference type="GO" id="GO:0003723">
    <property type="term" value="F:RNA binding"/>
    <property type="evidence" value="ECO:0007669"/>
    <property type="project" value="InterPro"/>
</dbReference>
<evidence type="ECO:0000256" key="3">
    <source>
        <dbReference type="ARBA" id="ARBA00023274"/>
    </source>
</evidence>
<name>A0AAE1CHD6_9PEZI</name>
<dbReference type="Proteomes" id="UP001270362">
    <property type="component" value="Unassembled WGS sequence"/>
</dbReference>
<dbReference type="InterPro" id="IPR023674">
    <property type="entry name" value="Ribosomal_uL1-like"/>
</dbReference>
<dbReference type="AlphaFoldDB" id="A0AAE1CHD6"/>
<dbReference type="PIRSF" id="PIRSF002155">
    <property type="entry name" value="Ribosomal_L1"/>
    <property type="match status" value="1"/>
</dbReference>
<evidence type="ECO:0000256" key="1">
    <source>
        <dbReference type="ARBA" id="ARBA00010531"/>
    </source>
</evidence>
<sequence>MAVMRVPPTPGLGVPDVAKITVAGIRAQVDELLHHALHERRRNFVESVELQITLRGYDPSRDKRFAGAVRLPTVPRPQMAVCVLHLGVDAVSIDDLKRLNKNKKLVKKFAGRYHAFVASTSIIRQIPRVVGPGFFQSGKFPTPVSHGEDLAAKIVQVKSTIKFQLERVLFLGVVFGNVQMTTDELVGDLMMAINCLVSLLKKGWQNVGRLVVKSSMSPGRRLF</sequence>
<dbReference type="EMBL" id="JAULSO010000001">
    <property type="protein sequence ID" value="KAK3694193.1"/>
    <property type="molecule type" value="Genomic_DNA"/>
</dbReference>
<dbReference type="InterPro" id="IPR016095">
    <property type="entry name" value="Ribosomal_uL1_3-a/b-sand"/>
</dbReference>
<evidence type="ECO:0000256" key="2">
    <source>
        <dbReference type="ARBA" id="ARBA00022980"/>
    </source>
</evidence>
<keyword evidence="2 4" id="KW-0689">Ribosomal protein</keyword>
<organism evidence="4 5">
    <name type="scientific">Podospora appendiculata</name>
    <dbReference type="NCBI Taxonomy" id="314037"/>
    <lineage>
        <taxon>Eukaryota</taxon>
        <taxon>Fungi</taxon>
        <taxon>Dikarya</taxon>
        <taxon>Ascomycota</taxon>
        <taxon>Pezizomycotina</taxon>
        <taxon>Sordariomycetes</taxon>
        <taxon>Sordariomycetidae</taxon>
        <taxon>Sordariales</taxon>
        <taxon>Podosporaceae</taxon>
        <taxon>Podospora</taxon>
    </lineage>
</organism>
<dbReference type="PANTHER" id="PTHR23105">
    <property type="entry name" value="RIBOSOMAL PROTEIN L7AE FAMILY MEMBER"/>
    <property type="match status" value="1"/>
</dbReference>
<reference evidence="4" key="1">
    <citation type="journal article" date="2023" name="Mol. Phylogenet. Evol.">
        <title>Genome-scale phylogeny and comparative genomics of the fungal order Sordariales.</title>
        <authorList>
            <person name="Hensen N."/>
            <person name="Bonometti L."/>
            <person name="Westerberg I."/>
            <person name="Brannstrom I.O."/>
            <person name="Guillou S."/>
            <person name="Cros-Aarteil S."/>
            <person name="Calhoun S."/>
            <person name="Haridas S."/>
            <person name="Kuo A."/>
            <person name="Mondo S."/>
            <person name="Pangilinan J."/>
            <person name="Riley R."/>
            <person name="LaButti K."/>
            <person name="Andreopoulos B."/>
            <person name="Lipzen A."/>
            <person name="Chen C."/>
            <person name="Yan M."/>
            <person name="Daum C."/>
            <person name="Ng V."/>
            <person name="Clum A."/>
            <person name="Steindorff A."/>
            <person name="Ohm R.A."/>
            <person name="Martin F."/>
            <person name="Silar P."/>
            <person name="Natvig D.O."/>
            <person name="Lalanne C."/>
            <person name="Gautier V."/>
            <person name="Ament-Velasquez S.L."/>
            <person name="Kruys A."/>
            <person name="Hutchinson M.I."/>
            <person name="Powell A.J."/>
            <person name="Barry K."/>
            <person name="Miller A.N."/>
            <person name="Grigoriev I.V."/>
            <person name="Debuchy R."/>
            <person name="Gladieux P."/>
            <person name="Hiltunen Thoren M."/>
            <person name="Johannesson H."/>
        </authorList>
    </citation>
    <scope>NUCLEOTIDE SEQUENCE</scope>
    <source>
        <strain evidence="4">CBS 314.62</strain>
    </source>
</reference>
<keyword evidence="3" id="KW-0687">Ribonucleoprotein</keyword>
<dbReference type="GO" id="GO:0003735">
    <property type="term" value="F:structural constituent of ribosome"/>
    <property type="evidence" value="ECO:0007669"/>
    <property type="project" value="InterPro"/>
</dbReference>
<dbReference type="FunFam" id="3.40.50.790:FF:000005">
    <property type="entry name" value="50S ribosomal protein L1"/>
    <property type="match status" value="1"/>
</dbReference>
<evidence type="ECO:0000313" key="5">
    <source>
        <dbReference type="Proteomes" id="UP001270362"/>
    </source>
</evidence>
<dbReference type="InterPro" id="IPR028364">
    <property type="entry name" value="Ribosomal_uL1/biogenesis"/>
</dbReference>
<evidence type="ECO:0000313" key="4">
    <source>
        <dbReference type="EMBL" id="KAK3694193.1"/>
    </source>
</evidence>
<dbReference type="GO" id="GO:0006412">
    <property type="term" value="P:translation"/>
    <property type="evidence" value="ECO:0007669"/>
    <property type="project" value="InterPro"/>
</dbReference>
<gene>
    <name evidence="4" type="ORF">B0T22DRAFT_526201</name>
</gene>
<dbReference type="InterPro" id="IPR050257">
    <property type="entry name" value="eL8/uL1-like"/>
</dbReference>
<dbReference type="InterPro" id="IPR002143">
    <property type="entry name" value="Ribosomal_uL1"/>
</dbReference>
<dbReference type="GO" id="GO:0015934">
    <property type="term" value="C:large ribosomal subunit"/>
    <property type="evidence" value="ECO:0007669"/>
    <property type="project" value="InterPro"/>
</dbReference>
<dbReference type="Gene3D" id="3.40.50.790">
    <property type="match status" value="1"/>
</dbReference>
<accession>A0AAE1CHD6</accession>
<reference evidence="4" key="2">
    <citation type="submission" date="2023-06" db="EMBL/GenBank/DDBJ databases">
        <authorList>
            <consortium name="Lawrence Berkeley National Laboratory"/>
            <person name="Haridas S."/>
            <person name="Hensen N."/>
            <person name="Bonometti L."/>
            <person name="Westerberg I."/>
            <person name="Brannstrom I.O."/>
            <person name="Guillou S."/>
            <person name="Cros-Aarteil S."/>
            <person name="Calhoun S."/>
            <person name="Kuo A."/>
            <person name="Mondo S."/>
            <person name="Pangilinan J."/>
            <person name="Riley R."/>
            <person name="Labutti K."/>
            <person name="Andreopoulos B."/>
            <person name="Lipzen A."/>
            <person name="Chen C."/>
            <person name="Yanf M."/>
            <person name="Daum C."/>
            <person name="Ng V."/>
            <person name="Clum A."/>
            <person name="Steindorff A."/>
            <person name="Ohm R."/>
            <person name="Martin F."/>
            <person name="Silar P."/>
            <person name="Natvig D."/>
            <person name="Lalanne C."/>
            <person name="Gautier V."/>
            <person name="Ament-Velasquez S.L."/>
            <person name="Kruys A."/>
            <person name="Hutchinson M.I."/>
            <person name="Powell A.J."/>
            <person name="Barry K."/>
            <person name="Miller A.N."/>
            <person name="Grigoriev I.V."/>
            <person name="Debuchy R."/>
            <person name="Gladieux P."/>
            <person name="Thoren M.H."/>
            <person name="Johannesson H."/>
        </authorList>
    </citation>
    <scope>NUCLEOTIDE SEQUENCE</scope>
    <source>
        <strain evidence="4">CBS 314.62</strain>
    </source>
</reference>
<protein>
    <submittedName>
        <fullName evidence="4">60S ribosomal protein L10a</fullName>
    </submittedName>
</protein>
<dbReference type="Pfam" id="PF00687">
    <property type="entry name" value="Ribosomal_L1"/>
    <property type="match status" value="1"/>
</dbReference>
<keyword evidence="5" id="KW-1185">Reference proteome</keyword>
<dbReference type="SUPFAM" id="SSF56808">
    <property type="entry name" value="Ribosomal protein L1"/>
    <property type="match status" value="1"/>
</dbReference>
<dbReference type="CDD" id="cd00403">
    <property type="entry name" value="Ribosomal_L1"/>
    <property type="match status" value="1"/>
</dbReference>
<proteinExistence type="inferred from homology"/>
<dbReference type="Gene3D" id="3.30.190.20">
    <property type="match status" value="1"/>
</dbReference>
<comment type="caution">
    <text evidence="4">The sequence shown here is derived from an EMBL/GenBank/DDBJ whole genome shotgun (WGS) entry which is preliminary data.</text>
</comment>
<comment type="similarity">
    <text evidence="1">Belongs to the universal ribosomal protein uL1 family.</text>
</comment>